<dbReference type="OrthoDB" id="2280248at2759"/>
<reference evidence="2" key="1">
    <citation type="submission" date="2020-12" db="EMBL/GenBank/DDBJ databases">
        <title>Metabolic potential, ecology and presence of endohyphal bacteria is reflected in genomic diversity of Mucoromycotina.</title>
        <authorList>
            <person name="Muszewska A."/>
            <person name="Okrasinska A."/>
            <person name="Steczkiewicz K."/>
            <person name="Drgas O."/>
            <person name="Orlowska M."/>
            <person name="Perlinska-Lenart U."/>
            <person name="Aleksandrzak-Piekarczyk T."/>
            <person name="Szatraj K."/>
            <person name="Zielenkiewicz U."/>
            <person name="Pilsyk S."/>
            <person name="Malc E."/>
            <person name="Mieczkowski P."/>
            <person name="Kruszewska J.S."/>
            <person name="Biernat P."/>
            <person name="Pawlowska J."/>
        </authorList>
    </citation>
    <scope>NUCLEOTIDE SEQUENCE</scope>
    <source>
        <strain evidence="2">WA0000067209</strain>
    </source>
</reference>
<evidence type="ECO:0000313" key="2">
    <source>
        <dbReference type="EMBL" id="KAG2180842.1"/>
    </source>
</evidence>
<sequence>MIPRLPPFLLIALGGVTVYGIQNVLSRLEQRALEAPGSKPRIPFRIEHARALRIARAGIIGATLAYTGYWIYDRRHNRPTPASQAYGEQKAFHEDQYADRERTQRQYVDELRLKQRLSEEERRAQLRGEVEMMGRSSR</sequence>
<dbReference type="Proteomes" id="UP000654370">
    <property type="component" value="Unassembled WGS sequence"/>
</dbReference>
<feature type="region of interest" description="Disordered" evidence="1">
    <location>
        <begin position="79"/>
        <end position="99"/>
    </location>
</feature>
<proteinExistence type="predicted"/>
<feature type="compositionally biased region" description="Basic and acidic residues" evidence="1">
    <location>
        <begin position="90"/>
        <end position="99"/>
    </location>
</feature>
<evidence type="ECO:0000256" key="1">
    <source>
        <dbReference type="SAM" id="MobiDB-lite"/>
    </source>
</evidence>
<protein>
    <submittedName>
        <fullName evidence="2">Uncharacterized protein</fullName>
    </submittedName>
</protein>
<name>A0A8H7PV25_MORIS</name>
<keyword evidence="3" id="KW-1185">Reference proteome</keyword>
<evidence type="ECO:0000313" key="3">
    <source>
        <dbReference type="Proteomes" id="UP000654370"/>
    </source>
</evidence>
<organism evidence="2 3">
    <name type="scientific">Mortierella isabellina</name>
    <name type="common">Filamentous fungus</name>
    <name type="synonym">Umbelopsis isabellina</name>
    <dbReference type="NCBI Taxonomy" id="91625"/>
    <lineage>
        <taxon>Eukaryota</taxon>
        <taxon>Fungi</taxon>
        <taxon>Fungi incertae sedis</taxon>
        <taxon>Mucoromycota</taxon>
        <taxon>Mucoromycotina</taxon>
        <taxon>Umbelopsidomycetes</taxon>
        <taxon>Umbelopsidales</taxon>
        <taxon>Umbelopsidaceae</taxon>
        <taxon>Umbelopsis</taxon>
    </lineage>
</organism>
<gene>
    <name evidence="2" type="ORF">INT43_008421</name>
</gene>
<dbReference type="EMBL" id="JAEPQZ010000005">
    <property type="protein sequence ID" value="KAG2180842.1"/>
    <property type="molecule type" value="Genomic_DNA"/>
</dbReference>
<comment type="caution">
    <text evidence="2">The sequence shown here is derived from an EMBL/GenBank/DDBJ whole genome shotgun (WGS) entry which is preliminary data.</text>
</comment>
<dbReference type="AlphaFoldDB" id="A0A8H7PV25"/>
<accession>A0A8H7PV25</accession>